<feature type="compositionally biased region" description="Gly residues" evidence="1">
    <location>
        <begin position="277"/>
        <end position="306"/>
    </location>
</feature>
<feature type="domain" description="Outer membrane protein beta-barrel" evidence="2">
    <location>
        <begin position="776"/>
        <end position="921"/>
    </location>
</feature>
<reference evidence="3" key="1">
    <citation type="journal article" date="2014" name="Int. J. Syst. Evol. Microbiol.">
        <title>Complete genome sequence of Corynebacterium casei LMG S-19264T (=DSM 44701T), isolated from a smear-ripened cheese.</title>
        <authorList>
            <consortium name="US DOE Joint Genome Institute (JGI-PGF)"/>
            <person name="Walter F."/>
            <person name="Albersmeier A."/>
            <person name="Kalinowski J."/>
            <person name="Ruckert C."/>
        </authorList>
    </citation>
    <scope>NUCLEOTIDE SEQUENCE</scope>
    <source>
        <strain evidence="3">CGMCC 1.15290</strain>
    </source>
</reference>
<feature type="region of interest" description="Disordered" evidence="1">
    <location>
        <begin position="932"/>
        <end position="966"/>
    </location>
</feature>
<protein>
    <recommendedName>
        <fullName evidence="2">Outer membrane protein beta-barrel domain-containing protein</fullName>
    </recommendedName>
</protein>
<feature type="region of interest" description="Disordered" evidence="1">
    <location>
        <begin position="274"/>
        <end position="306"/>
    </location>
</feature>
<feature type="domain" description="Outer membrane protein beta-barrel" evidence="2">
    <location>
        <begin position="446"/>
        <end position="768"/>
    </location>
</feature>
<name>A0A917J4C4_9BACT</name>
<feature type="compositionally biased region" description="Gly residues" evidence="1">
    <location>
        <begin position="944"/>
        <end position="966"/>
    </location>
</feature>
<dbReference type="Pfam" id="PF13620">
    <property type="entry name" value="CarboxypepD_reg"/>
    <property type="match status" value="1"/>
</dbReference>
<dbReference type="EMBL" id="BMIB01000007">
    <property type="protein sequence ID" value="GGH82283.1"/>
    <property type="molecule type" value="Genomic_DNA"/>
</dbReference>
<sequence>MSVAAQTAVPNGSIKGRLADSTSKEPLKGATVSLLNKADSSIVAYVLSQDNGTFSFDKVSQGSYLLHISFQSYDNFYRPVSLTADKPGVDFGSLYMQQEANVLEGVVIKSTPPIAIKKDTVEFNAGSFKTKPNAVAEDLLKKLPGVEVDKDGTIKAQGEQVTRVLVNGKRFFGDDPLMATKNLPPDVIDKIQIFDAQSDQSAFTGFDDGNRVKTINIVIKKNKNKGYFGKAAAGIGNKDLYELGVNMNRFNDNENLSVVASSNNVNKQGFSAQDVLGGAGGGGRGGGGGGGGMRRGGGGGGGGGNFGGGSSGLTTNYTAGLNYRSPWSSKTEGYGSYFYNGQNTNRDQISRTQTFVTSDTTTDNNQVLIARNNNYNHRFNYNIESRPDTNNQFIIRPGLSYQKSTNSSNRTTGIVKNQGIKVSNGTTMSESENSGYAANLDLNYQHRFKKKGRTISLGLNGSYNSNDGEGNNYSVNQSYLANGTDFTVDTVNQRNFNNVHSKSFSGTVSYTEPLSEHSMIALDYNYSTNMNTSDRQTFNYDSATHNYNVLDTTLTNYFESRNTSNRATISYRVQFPKVTASVGTGVQFSELSSINRTRNTDLKQRFTNMYPTASLNYSIARQKNLRFNYDGRTNAPSVTQLQDVTDNSDPLNIKQGNPGLKQAFNHSFRLMFNSFSQTTMRNVFLTFNAQFTTNNITNSVITVLDGVEKPAGVPDNTPSGATITRPVNLNGNYNMSLSFNYGLPLKTPKSNLNFGSNLSQNQTVNLQNDRKGGSIKNYTRNYALGGVIRWTTNLQKNFDVNFTSNSTYNIARYTVNQSQNGNYFSESLSTEFTYYTNSGWMASADFDYKYYGRGAGYNTSVPLLTMYVAKQIFKNKSGEIRLSVYDLLNQNVSITRNITQNYIQDVQNKVLTRYVMLTFTYNLRKFGDGKMPSFRRGEGRPDGGGRGFDGGRGGGYGGGRGGRGGF</sequence>
<dbReference type="GO" id="GO:0000454">
    <property type="term" value="P:snoRNA guided rRNA pseudouridine synthesis"/>
    <property type="evidence" value="ECO:0007669"/>
    <property type="project" value="TreeGrafter"/>
</dbReference>
<gene>
    <name evidence="3" type="ORF">GCM10011379_55940</name>
</gene>
<dbReference type="PANTHER" id="PTHR23237:SF6">
    <property type="entry name" value="H_ACA RIBONUCLEOPROTEIN COMPLEX SUBUNIT 1"/>
    <property type="match status" value="1"/>
</dbReference>
<dbReference type="AlphaFoldDB" id="A0A917J4C4"/>
<dbReference type="GO" id="GO:0034513">
    <property type="term" value="F:box H/ACA snoRNA binding"/>
    <property type="evidence" value="ECO:0007669"/>
    <property type="project" value="TreeGrafter"/>
</dbReference>
<accession>A0A917J4C4</accession>
<comment type="caution">
    <text evidence="3">The sequence shown here is derived from an EMBL/GenBank/DDBJ whole genome shotgun (WGS) entry which is preliminary data.</text>
</comment>
<evidence type="ECO:0000259" key="2">
    <source>
        <dbReference type="Pfam" id="PF14905"/>
    </source>
</evidence>
<dbReference type="RefSeq" id="WP_188958928.1">
    <property type="nucleotide sequence ID" value="NZ_BMIB01000007.1"/>
</dbReference>
<evidence type="ECO:0000313" key="3">
    <source>
        <dbReference type="EMBL" id="GGH82283.1"/>
    </source>
</evidence>
<proteinExistence type="predicted"/>
<dbReference type="PANTHER" id="PTHR23237">
    <property type="entry name" value="NUCLEOLAR PROTEIN FAMILY A MEMBER 1 SNORNP PROTEIN GAR1"/>
    <property type="match status" value="1"/>
</dbReference>
<dbReference type="SUPFAM" id="SSF49478">
    <property type="entry name" value="Cna protein B-type domain"/>
    <property type="match status" value="1"/>
</dbReference>
<evidence type="ECO:0000256" key="1">
    <source>
        <dbReference type="SAM" id="MobiDB-lite"/>
    </source>
</evidence>
<dbReference type="SUPFAM" id="SSF56935">
    <property type="entry name" value="Porins"/>
    <property type="match status" value="1"/>
</dbReference>
<dbReference type="InterPro" id="IPR041700">
    <property type="entry name" value="OMP_b-brl_3"/>
</dbReference>
<dbReference type="Gene3D" id="2.60.40.1120">
    <property type="entry name" value="Carboxypeptidase-like, regulatory domain"/>
    <property type="match status" value="1"/>
</dbReference>
<reference evidence="3" key="2">
    <citation type="submission" date="2020-09" db="EMBL/GenBank/DDBJ databases">
        <authorList>
            <person name="Sun Q."/>
            <person name="Zhou Y."/>
        </authorList>
    </citation>
    <scope>NUCLEOTIDE SEQUENCE</scope>
    <source>
        <strain evidence="3">CGMCC 1.15290</strain>
    </source>
</reference>
<dbReference type="Pfam" id="PF14905">
    <property type="entry name" value="OMP_b-brl_3"/>
    <property type="match status" value="2"/>
</dbReference>
<keyword evidence="4" id="KW-1185">Reference proteome</keyword>
<evidence type="ECO:0000313" key="4">
    <source>
        <dbReference type="Proteomes" id="UP000627292"/>
    </source>
</evidence>
<dbReference type="Proteomes" id="UP000627292">
    <property type="component" value="Unassembled WGS sequence"/>
</dbReference>
<organism evidence="3 4">
    <name type="scientific">Filimonas zeae</name>
    <dbReference type="NCBI Taxonomy" id="1737353"/>
    <lineage>
        <taxon>Bacteria</taxon>
        <taxon>Pseudomonadati</taxon>
        <taxon>Bacteroidota</taxon>
        <taxon>Chitinophagia</taxon>
        <taxon>Chitinophagales</taxon>
        <taxon>Chitinophagaceae</taxon>
        <taxon>Filimonas</taxon>
    </lineage>
</organism>